<dbReference type="GO" id="GO:0017000">
    <property type="term" value="P:antibiotic biosynthetic process"/>
    <property type="evidence" value="ECO:0007669"/>
    <property type="project" value="UniProtKB-ARBA"/>
</dbReference>
<dbReference type="InterPro" id="IPR029063">
    <property type="entry name" value="SAM-dependent_MTases_sf"/>
</dbReference>
<reference evidence="2 3" key="1">
    <citation type="submission" date="2017-08" db="EMBL/GenBank/DDBJ databases">
        <title>Genome sequence of Streptomyces albireticuli NRRL B-1670.</title>
        <authorList>
            <person name="Graham D.E."/>
            <person name="Mahan K.M."/>
            <person name="Klingeman D.M."/>
            <person name="Hettich R.L."/>
            <person name="Parry R.J."/>
            <person name="Spain J.C."/>
        </authorList>
    </citation>
    <scope>NUCLEOTIDE SEQUENCE [LARGE SCALE GENOMIC DNA]</scope>
    <source>
        <strain evidence="2 3">NRRL B-1670</strain>
    </source>
</reference>
<dbReference type="EMBL" id="NSJV01000473">
    <property type="protein sequence ID" value="PAU46295.1"/>
    <property type="molecule type" value="Genomic_DNA"/>
</dbReference>
<dbReference type="GO" id="GO:0008168">
    <property type="term" value="F:methyltransferase activity"/>
    <property type="evidence" value="ECO:0007669"/>
    <property type="project" value="UniProtKB-KW"/>
</dbReference>
<dbReference type="Proteomes" id="UP000218944">
    <property type="component" value="Unassembled WGS sequence"/>
</dbReference>
<dbReference type="AlphaFoldDB" id="A0A2A2D459"/>
<protein>
    <submittedName>
        <fullName evidence="2">SAM-dependent methyltransferase</fullName>
    </submittedName>
</protein>
<name>A0A2A2D459_9ACTN</name>
<gene>
    <name evidence="2" type="ORF">CK936_24845</name>
</gene>
<keyword evidence="2" id="KW-0489">Methyltransferase</keyword>
<dbReference type="GO" id="GO:0032259">
    <property type="term" value="P:methylation"/>
    <property type="evidence" value="ECO:0007669"/>
    <property type="project" value="UniProtKB-KW"/>
</dbReference>
<evidence type="ECO:0000313" key="2">
    <source>
        <dbReference type="EMBL" id="PAU46295.1"/>
    </source>
</evidence>
<dbReference type="PANTHER" id="PTHR43861:SF1">
    <property type="entry name" value="TRANS-ACONITATE 2-METHYLTRANSFERASE"/>
    <property type="match status" value="1"/>
</dbReference>
<evidence type="ECO:0000256" key="1">
    <source>
        <dbReference type="SAM" id="MobiDB-lite"/>
    </source>
</evidence>
<feature type="region of interest" description="Disordered" evidence="1">
    <location>
        <begin position="1"/>
        <end position="27"/>
    </location>
</feature>
<dbReference type="Gene3D" id="3.40.50.150">
    <property type="entry name" value="Vaccinia Virus protein VP39"/>
    <property type="match status" value="1"/>
</dbReference>
<dbReference type="CDD" id="cd02440">
    <property type="entry name" value="AdoMet_MTases"/>
    <property type="match status" value="1"/>
</dbReference>
<organism evidence="2 3">
    <name type="scientific">Streptomyces albireticuli</name>
    <dbReference type="NCBI Taxonomy" id="1940"/>
    <lineage>
        <taxon>Bacteria</taxon>
        <taxon>Bacillati</taxon>
        <taxon>Actinomycetota</taxon>
        <taxon>Actinomycetes</taxon>
        <taxon>Kitasatosporales</taxon>
        <taxon>Streptomycetaceae</taxon>
        <taxon>Streptomyces</taxon>
    </lineage>
</organism>
<dbReference type="SUPFAM" id="SSF53335">
    <property type="entry name" value="S-adenosyl-L-methionine-dependent methyltransferases"/>
    <property type="match status" value="1"/>
</dbReference>
<dbReference type="Gene3D" id="2.20.130.10">
    <property type="entry name" value="CAC2371-like domains"/>
    <property type="match status" value="1"/>
</dbReference>
<dbReference type="Pfam" id="PF13489">
    <property type="entry name" value="Methyltransf_23"/>
    <property type="match status" value="1"/>
</dbReference>
<accession>A0A2A2D459</accession>
<sequence length="280" mass="30889">MNRGRRPGRGAGHAPAPRAREGNPMDPLLSNLLYDHPELYEEIYPDTETDIPGMCRRLFAEHGAPAPGTLLDIGCGTGRHLEYFTGAGYDCVGVDYQEPMVAFARGRRPGLDFRAGDMRTLRLGRTFTAVTCLGWALSNVHSNADLHRATETFAAHSAPGTLLFLHVPNAIATPEGHAFQQRFSIDTPGFRATAEADYRLDRRNQLLVRTRDWRIPGRAPLRDHVRFRLLFPKELEGYLTAHGFTVLAMYDNTAAAASELTGEALYVLARFDGTGAAARP</sequence>
<evidence type="ECO:0000313" key="3">
    <source>
        <dbReference type="Proteomes" id="UP000218944"/>
    </source>
</evidence>
<dbReference type="PANTHER" id="PTHR43861">
    <property type="entry name" value="TRANS-ACONITATE 2-METHYLTRANSFERASE-RELATED"/>
    <property type="match status" value="1"/>
</dbReference>
<keyword evidence="2" id="KW-0808">Transferase</keyword>
<comment type="caution">
    <text evidence="2">The sequence shown here is derived from an EMBL/GenBank/DDBJ whole genome shotgun (WGS) entry which is preliminary data.</text>
</comment>
<keyword evidence="3" id="KW-1185">Reference proteome</keyword>
<proteinExistence type="predicted"/>